<evidence type="ECO:0000313" key="2">
    <source>
        <dbReference type="Proteomes" id="UP001303046"/>
    </source>
</evidence>
<protein>
    <submittedName>
        <fullName evidence="1">Uncharacterized protein</fullName>
    </submittedName>
</protein>
<name>A0ABR1DGI9_NECAM</name>
<dbReference type="PANTHER" id="PTHR22900:SF11">
    <property type="entry name" value="PROTEIN CBG01579"/>
    <property type="match status" value="1"/>
</dbReference>
<comment type="caution">
    <text evidence="1">The sequence shown here is derived from an EMBL/GenBank/DDBJ whole genome shotgun (WGS) entry which is preliminary data.</text>
</comment>
<sequence length="335" mass="39199">MNRDIVLILTSFFVTSVFLNLVIRSSEDADKATPKMEVVVFPMISMACEPIRSGKFTANFDEIIEQIESETLQTAPFIAEHLVPPFYNYWSVYVTSPPFNLSTCLVEKTMTTLRSAIMCFLSFHDEFVDRNRTISTESHSTRYCYEDNTFYNFSDAQASTKGNQTMFSLVRHPIDRFLSGYVNKCIMEAPKDYRCYGCNENLNCFVERLYETLWEAYNSKMTEYDFDLAHFAPQTWYCQYRTNLNNYVLVDYSTETEEPVRQLDLVYERAGVPQSYRVVISSEIRRQRSNNSTSQTSDRASVERHPLIDEKTSRRLVQIYYYDFVVFGYSLPTFL</sequence>
<dbReference type="InterPro" id="IPR027417">
    <property type="entry name" value="P-loop_NTPase"/>
</dbReference>
<accession>A0ABR1DGI9</accession>
<dbReference type="SUPFAM" id="SSF52540">
    <property type="entry name" value="P-loop containing nucleoside triphosphate hydrolases"/>
    <property type="match status" value="1"/>
</dbReference>
<dbReference type="PANTHER" id="PTHR22900">
    <property type="entry name" value="PROTEIN CBG14245-RELATED"/>
    <property type="match status" value="1"/>
</dbReference>
<dbReference type="InterPro" id="IPR007669">
    <property type="entry name" value="Chst-1-like"/>
</dbReference>
<keyword evidence="2" id="KW-1185">Reference proteome</keyword>
<reference evidence="1 2" key="1">
    <citation type="submission" date="2023-08" db="EMBL/GenBank/DDBJ databases">
        <title>A Necator americanus chromosomal reference genome.</title>
        <authorList>
            <person name="Ilik V."/>
            <person name="Petrzelkova K.J."/>
            <person name="Pardy F."/>
            <person name="Fuh T."/>
            <person name="Niatou-Singa F.S."/>
            <person name="Gouil Q."/>
            <person name="Baker L."/>
            <person name="Ritchie M.E."/>
            <person name="Jex A.R."/>
            <person name="Gazzola D."/>
            <person name="Li H."/>
            <person name="Toshio Fujiwara R."/>
            <person name="Zhan B."/>
            <person name="Aroian R.V."/>
            <person name="Pafco B."/>
            <person name="Schwarz E.M."/>
        </authorList>
    </citation>
    <scope>NUCLEOTIDE SEQUENCE [LARGE SCALE GENOMIC DNA]</scope>
    <source>
        <strain evidence="1 2">Aroian</strain>
        <tissue evidence="1">Whole animal</tissue>
    </source>
</reference>
<gene>
    <name evidence="1" type="primary">Necator_chrIV.g15096</name>
    <name evidence="1" type="ORF">RB195_001801</name>
</gene>
<dbReference type="Proteomes" id="UP001303046">
    <property type="component" value="Unassembled WGS sequence"/>
</dbReference>
<evidence type="ECO:0000313" key="1">
    <source>
        <dbReference type="EMBL" id="KAK6749410.1"/>
    </source>
</evidence>
<dbReference type="InterPro" id="IPR005331">
    <property type="entry name" value="Sulfotransferase"/>
</dbReference>
<organism evidence="1 2">
    <name type="scientific">Necator americanus</name>
    <name type="common">Human hookworm</name>
    <dbReference type="NCBI Taxonomy" id="51031"/>
    <lineage>
        <taxon>Eukaryota</taxon>
        <taxon>Metazoa</taxon>
        <taxon>Ecdysozoa</taxon>
        <taxon>Nematoda</taxon>
        <taxon>Chromadorea</taxon>
        <taxon>Rhabditida</taxon>
        <taxon>Rhabditina</taxon>
        <taxon>Rhabditomorpha</taxon>
        <taxon>Strongyloidea</taxon>
        <taxon>Ancylostomatidae</taxon>
        <taxon>Bunostominae</taxon>
        <taxon>Necator</taxon>
    </lineage>
</organism>
<proteinExistence type="predicted"/>
<dbReference type="EMBL" id="JAVFWL010000004">
    <property type="protein sequence ID" value="KAK6749410.1"/>
    <property type="molecule type" value="Genomic_DNA"/>
</dbReference>
<dbReference type="Pfam" id="PF03567">
    <property type="entry name" value="Sulfotransfer_2"/>
    <property type="match status" value="1"/>
</dbReference>